<evidence type="ECO:0000313" key="2">
    <source>
        <dbReference type="Proteomes" id="UP000287651"/>
    </source>
</evidence>
<comment type="caution">
    <text evidence="1">The sequence shown here is derived from an EMBL/GenBank/DDBJ whole genome shotgun (WGS) entry which is preliminary data.</text>
</comment>
<dbReference type="Proteomes" id="UP000287651">
    <property type="component" value="Unassembled WGS sequence"/>
</dbReference>
<organism evidence="1 2">
    <name type="scientific">Ensete ventricosum</name>
    <name type="common">Abyssinian banana</name>
    <name type="synonym">Musa ensete</name>
    <dbReference type="NCBI Taxonomy" id="4639"/>
    <lineage>
        <taxon>Eukaryota</taxon>
        <taxon>Viridiplantae</taxon>
        <taxon>Streptophyta</taxon>
        <taxon>Embryophyta</taxon>
        <taxon>Tracheophyta</taxon>
        <taxon>Spermatophyta</taxon>
        <taxon>Magnoliopsida</taxon>
        <taxon>Liliopsida</taxon>
        <taxon>Zingiberales</taxon>
        <taxon>Musaceae</taxon>
        <taxon>Ensete</taxon>
    </lineage>
</organism>
<dbReference type="PANTHER" id="PTHR36792">
    <property type="entry name" value="EXPRESSED PROTEIN"/>
    <property type="match status" value="1"/>
</dbReference>
<dbReference type="EMBL" id="AMZH03003581">
    <property type="protein sequence ID" value="RRT71859.1"/>
    <property type="molecule type" value="Genomic_DNA"/>
</dbReference>
<evidence type="ECO:0000313" key="1">
    <source>
        <dbReference type="EMBL" id="RRT71859.1"/>
    </source>
</evidence>
<name>A0A427A6H8_ENSVE</name>
<reference evidence="1 2" key="1">
    <citation type="journal article" date="2014" name="Agronomy (Basel)">
        <title>A Draft Genome Sequence for Ensete ventricosum, the Drought-Tolerant Tree Against Hunger.</title>
        <authorList>
            <person name="Harrison J."/>
            <person name="Moore K.A."/>
            <person name="Paszkiewicz K."/>
            <person name="Jones T."/>
            <person name="Grant M."/>
            <person name="Ambacheew D."/>
            <person name="Muzemil S."/>
            <person name="Studholme D.J."/>
        </authorList>
    </citation>
    <scope>NUCLEOTIDE SEQUENCE [LARGE SCALE GENOMIC DNA]</scope>
</reference>
<dbReference type="PANTHER" id="PTHR36792:SF5">
    <property type="entry name" value="SEL1 REPEAT PROTEIN"/>
    <property type="match status" value="1"/>
</dbReference>
<protein>
    <submittedName>
        <fullName evidence="1">Uncharacterized protein</fullName>
    </submittedName>
</protein>
<proteinExistence type="predicted"/>
<gene>
    <name evidence="1" type="ORF">B296_00005612</name>
</gene>
<sequence length="78" mass="8478">MEARAGDVSMQVLVAQMYRCGYGVAKNEQKVNPLCCSPGNGSLAFLRQMCGLQKPPDIYQQFGRSATSIQVSAFVFLA</sequence>
<dbReference type="AlphaFoldDB" id="A0A427A6H8"/>
<accession>A0A427A6H8</accession>